<accession>A0ABS1SYP3</accession>
<evidence type="ECO:0000259" key="1">
    <source>
        <dbReference type="Pfam" id="PF13619"/>
    </source>
</evidence>
<proteinExistence type="predicted"/>
<comment type="caution">
    <text evidence="2">The sequence shown here is derived from an EMBL/GenBank/DDBJ whole genome shotgun (WGS) entry which is preliminary data.</text>
</comment>
<dbReference type="InterPro" id="IPR025309">
    <property type="entry name" value="KTSC_dom"/>
</dbReference>
<dbReference type="Pfam" id="PF13619">
    <property type="entry name" value="KTSC"/>
    <property type="match status" value="1"/>
</dbReference>
<reference evidence="2 3" key="1">
    <citation type="submission" date="2021-01" db="EMBL/GenBank/DDBJ databases">
        <title>Genome sequence of Shewanella schlegeliana JCM 11561.</title>
        <authorList>
            <person name="Zhang H."/>
            <person name="Li C."/>
        </authorList>
    </citation>
    <scope>NUCLEOTIDE SEQUENCE [LARGE SCALE GENOMIC DNA]</scope>
    <source>
        <strain evidence="2 3">JCM 11561</strain>
    </source>
</reference>
<sequence>MNMTPVPVYKQTLSSSSVFSSYGSSGKSRILDLNFIKGGLYRYREVPVSVIEEFEAAVSKGQYFNINIRGAYNFESISLPYPCLSKR</sequence>
<protein>
    <submittedName>
        <fullName evidence="2">KTSC domain-containing protein</fullName>
    </submittedName>
</protein>
<evidence type="ECO:0000313" key="3">
    <source>
        <dbReference type="Proteomes" id="UP000604898"/>
    </source>
</evidence>
<dbReference type="EMBL" id="JAESVD010000005">
    <property type="protein sequence ID" value="MBL4913465.1"/>
    <property type="molecule type" value="Genomic_DNA"/>
</dbReference>
<evidence type="ECO:0000313" key="2">
    <source>
        <dbReference type="EMBL" id="MBL4913465.1"/>
    </source>
</evidence>
<keyword evidence="3" id="KW-1185">Reference proteome</keyword>
<feature type="domain" description="KTSC" evidence="1">
    <location>
        <begin position="15"/>
        <end position="72"/>
    </location>
</feature>
<organism evidence="2 3">
    <name type="scientific">Shewanella schlegeliana</name>
    <dbReference type="NCBI Taxonomy" id="190308"/>
    <lineage>
        <taxon>Bacteria</taxon>
        <taxon>Pseudomonadati</taxon>
        <taxon>Pseudomonadota</taxon>
        <taxon>Gammaproteobacteria</taxon>
        <taxon>Alteromonadales</taxon>
        <taxon>Shewanellaceae</taxon>
        <taxon>Shewanella</taxon>
    </lineage>
</organism>
<dbReference type="Proteomes" id="UP000604898">
    <property type="component" value="Unassembled WGS sequence"/>
</dbReference>
<dbReference type="RefSeq" id="WP_202721733.1">
    <property type="nucleotide sequence ID" value="NZ_BPEX01000036.1"/>
</dbReference>
<gene>
    <name evidence="2" type="ORF">JMA39_09965</name>
</gene>
<name>A0ABS1SYP3_9GAMM</name>